<reference evidence="1 2" key="2">
    <citation type="submission" date="2018-11" db="EMBL/GenBank/DDBJ databases">
        <authorList>
            <consortium name="Pathogen Informatics"/>
        </authorList>
    </citation>
    <scope>NUCLEOTIDE SEQUENCE [LARGE SCALE GENOMIC DNA]</scope>
</reference>
<gene>
    <name evidence="1" type="ORF">OFLC_LOCUS15199</name>
</gene>
<organism evidence="3">
    <name type="scientific">Onchocerca flexuosa</name>
    <dbReference type="NCBI Taxonomy" id="387005"/>
    <lineage>
        <taxon>Eukaryota</taxon>
        <taxon>Metazoa</taxon>
        <taxon>Ecdysozoa</taxon>
        <taxon>Nematoda</taxon>
        <taxon>Chromadorea</taxon>
        <taxon>Rhabditida</taxon>
        <taxon>Spirurina</taxon>
        <taxon>Spiruromorpha</taxon>
        <taxon>Filarioidea</taxon>
        <taxon>Onchocercidae</taxon>
        <taxon>Onchocerca</taxon>
    </lineage>
</organism>
<dbReference type="EMBL" id="UZAJ01041751">
    <property type="protein sequence ID" value="VDP20800.1"/>
    <property type="molecule type" value="Genomic_DNA"/>
</dbReference>
<dbReference type="Proteomes" id="UP000267606">
    <property type="component" value="Unassembled WGS sequence"/>
</dbReference>
<name>A0A183I637_9BILA</name>
<reference evidence="3" key="1">
    <citation type="submission" date="2016-06" db="UniProtKB">
        <authorList>
            <consortium name="WormBaseParasite"/>
        </authorList>
    </citation>
    <scope>IDENTIFICATION</scope>
</reference>
<dbReference type="AlphaFoldDB" id="A0A183I637"/>
<dbReference type="InterPro" id="IPR023214">
    <property type="entry name" value="HAD_sf"/>
</dbReference>
<dbReference type="SUPFAM" id="SSF56784">
    <property type="entry name" value="HAD-like"/>
    <property type="match status" value="1"/>
</dbReference>
<evidence type="ECO:0000313" key="1">
    <source>
        <dbReference type="EMBL" id="VDP20800.1"/>
    </source>
</evidence>
<dbReference type="STRING" id="387005.A0A183I637"/>
<keyword evidence="2" id="KW-1185">Reference proteome</keyword>
<evidence type="ECO:0000313" key="2">
    <source>
        <dbReference type="Proteomes" id="UP000267606"/>
    </source>
</evidence>
<proteinExistence type="predicted"/>
<dbReference type="Gene3D" id="3.40.50.1000">
    <property type="entry name" value="HAD superfamily/HAD-like"/>
    <property type="match status" value="1"/>
</dbReference>
<dbReference type="InterPro" id="IPR036412">
    <property type="entry name" value="HAD-like_sf"/>
</dbReference>
<dbReference type="WBParaSite" id="OFLC_0001521001-mRNA-1">
    <property type="protein sequence ID" value="OFLC_0001521001-mRNA-1"/>
    <property type="gene ID" value="OFLC_0001521001"/>
</dbReference>
<accession>A0A183I637</accession>
<evidence type="ECO:0000313" key="3">
    <source>
        <dbReference type="WBParaSite" id="OFLC_0001521001-mRNA-1"/>
    </source>
</evidence>
<sequence length="93" mass="10972">MVVFQVRKRQVIRYTYVPLSPLSAHRLSVVKRKILVLDLDETLIHSHHDGIIRPMVKPGTPPDFVLRVKLFLLTDCLKDFFFFLPTKFFTYIV</sequence>
<protein>
    <submittedName>
        <fullName evidence="3">FCP1 homology domain-containing protein</fullName>
    </submittedName>
</protein>